<feature type="compositionally biased region" description="Polar residues" evidence="1">
    <location>
        <begin position="372"/>
        <end position="381"/>
    </location>
</feature>
<proteinExistence type="predicted"/>
<dbReference type="GO" id="GO:0003824">
    <property type="term" value="F:catalytic activity"/>
    <property type="evidence" value="ECO:0007669"/>
    <property type="project" value="InterPro"/>
</dbReference>
<dbReference type="EMBL" id="LR999451">
    <property type="protein sequence ID" value="CAE5958690.1"/>
    <property type="molecule type" value="Genomic_DNA"/>
</dbReference>
<dbReference type="InterPro" id="IPR025558">
    <property type="entry name" value="DUF4283"/>
</dbReference>
<organism evidence="4 5">
    <name type="scientific">Arabidopsis arenosa</name>
    <name type="common">Sand rock-cress</name>
    <name type="synonym">Cardaminopsis arenosa</name>
    <dbReference type="NCBI Taxonomy" id="38785"/>
    <lineage>
        <taxon>Eukaryota</taxon>
        <taxon>Viridiplantae</taxon>
        <taxon>Streptophyta</taxon>
        <taxon>Embryophyta</taxon>
        <taxon>Tracheophyta</taxon>
        <taxon>Spermatophyta</taxon>
        <taxon>Magnoliopsida</taxon>
        <taxon>eudicotyledons</taxon>
        <taxon>Gunneridae</taxon>
        <taxon>Pentapetalae</taxon>
        <taxon>rosids</taxon>
        <taxon>malvids</taxon>
        <taxon>Brassicales</taxon>
        <taxon>Brassicaceae</taxon>
        <taxon>Camelineae</taxon>
        <taxon>Arabidopsis</taxon>
    </lineage>
</organism>
<feature type="domain" description="DUF4283" evidence="3">
    <location>
        <begin position="123"/>
        <end position="205"/>
    </location>
</feature>
<feature type="region of interest" description="Disordered" evidence="1">
    <location>
        <begin position="361"/>
        <end position="384"/>
    </location>
</feature>
<dbReference type="Pfam" id="PF14111">
    <property type="entry name" value="DUF4283"/>
    <property type="match status" value="1"/>
</dbReference>
<evidence type="ECO:0000256" key="1">
    <source>
        <dbReference type="SAM" id="MobiDB-lite"/>
    </source>
</evidence>
<accession>A0A8S1ZKZ7</accession>
<dbReference type="InterPro" id="IPR036691">
    <property type="entry name" value="Endo/exonu/phosph_ase_sf"/>
</dbReference>
<dbReference type="Gene3D" id="3.60.10.10">
    <property type="entry name" value="Endonuclease/exonuclease/phosphatase"/>
    <property type="match status" value="1"/>
</dbReference>
<sequence>MPPEATPPRDDEIVSQVNVDSGVGMEEGEILASSSVEETPQGVKETEVLVISDEVVSAAKTESTGGEKLSVNLEIVQPKLKGSWVQAVQKEGKMEKVDLAIEEVDGIPTARIPDSVFEEAQPLWEDFLVGKFLAKAPFVGGIHALVNKIWTLGDKTVKIDVFVVDRTTVRFRIKDERTRARVLRRGMWNLCGVPVVLSKWTPIVDTVQEEIKTIPLWVIVKNVPPKYFSWKVLSAITSPLGTPKKLHPETEACKSFEEAKVFVEVDLTKTLPKFFSFKSERGGDTVVEFVYPWLPPRCTECSKWGHLHQDCISKKEKAEVVTRTISEGTEVAAATTLVETMKTVADSPVTIVSPTQEANSMEKLGNAPGENQEWSTPTKVTRTPEKNKELKYGEVSIMTNSFSCLSDKGEKGEDVVTTEEAEIELEEAVDTQESMTEADKLELNKVESNSEPQEAGMTLRQSLPRASKEGKQRVVRDWMREGKFDFGCLIETKVKESRAERIANVVFPDCSLLSNYEDHRLGRLWLVWKNNVRVTPLYKTSQMITVSIYIEGRTEEFFVSFIYASNFAADRKTLWGDLRHHHDSPLFQNKAWLICGDFNEILEGDDHSLYDTSPSVPLGMRDFQDLVRYCEFTDMSYQGKRFTWCNKRQEDHQRCRIQIAERVTRIQRPFKFVNTVTMHPDYHRDLEEKWRNSQPLFHSTVAMYKMSKQLKELKPMLRKMGKKMISDITIRTRAAHKALCELQAVTMATPSSHAVAAEAEAYEKWRRLSDIEERYLTQKAKLHWMKNGDQNNKTFHAAAKLREVRNNIREIRCEDEHYDFQM</sequence>
<feature type="domain" description="Endonuclease/exonuclease/phosphatase" evidence="2">
    <location>
        <begin position="466"/>
        <end position="617"/>
    </location>
</feature>
<evidence type="ECO:0000313" key="4">
    <source>
        <dbReference type="EMBL" id="CAE5958690.1"/>
    </source>
</evidence>
<dbReference type="Pfam" id="PF03372">
    <property type="entry name" value="Exo_endo_phos"/>
    <property type="match status" value="1"/>
</dbReference>
<evidence type="ECO:0000259" key="2">
    <source>
        <dbReference type="Pfam" id="PF03372"/>
    </source>
</evidence>
<dbReference type="AlphaFoldDB" id="A0A8S1ZKZ7"/>
<keyword evidence="5" id="KW-1185">Reference proteome</keyword>
<evidence type="ECO:0000313" key="5">
    <source>
        <dbReference type="Proteomes" id="UP000682877"/>
    </source>
</evidence>
<dbReference type="SUPFAM" id="SSF56219">
    <property type="entry name" value="DNase I-like"/>
    <property type="match status" value="1"/>
</dbReference>
<dbReference type="InterPro" id="IPR005135">
    <property type="entry name" value="Endo/exonuclease/phosphatase"/>
</dbReference>
<evidence type="ECO:0000259" key="3">
    <source>
        <dbReference type="Pfam" id="PF14111"/>
    </source>
</evidence>
<dbReference type="Proteomes" id="UP000682877">
    <property type="component" value="Chromosome 1"/>
</dbReference>
<protein>
    <recommendedName>
        <fullName evidence="6">DUF4283 domain-containing protein</fullName>
    </recommendedName>
</protein>
<name>A0A8S1ZKZ7_ARAAE</name>
<dbReference type="PANTHER" id="PTHR31286:SF148">
    <property type="entry name" value="DUF4283 DOMAIN-CONTAINING PROTEIN"/>
    <property type="match status" value="1"/>
</dbReference>
<dbReference type="InterPro" id="IPR040256">
    <property type="entry name" value="At4g02000-like"/>
</dbReference>
<gene>
    <name evidence="4" type="ORF">AARE701A_LOCUS2275</name>
</gene>
<evidence type="ECO:0008006" key="6">
    <source>
        <dbReference type="Google" id="ProtNLM"/>
    </source>
</evidence>
<dbReference type="PANTHER" id="PTHR31286">
    <property type="entry name" value="GLYCINE-RICH CELL WALL STRUCTURAL PROTEIN 1.8-LIKE"/>
    <property type="match status" value="1"/>
</dbReference>
<feature type="region of interest" description="Disordered" evidence="1">
    <location>
        <begin position="446"/>
        <end position="468"/>
    </location>
</feature>
<reference evidence="4" key="1">
    <citation type="submission" date="2021-01" db="EMBL/GenBank/DDBJ databases">
        <authorList>
            <person name="Bezrukov I."/>
        </authorList>
    </citation>
    <scope>NUCLEOTIDE SEQUENCE</scope>
</reference>